<dbReference type="SUPFAM" id="SSF103473">
    <property type="entry name" value="MFS general substrate transporter"/>
    <property type="match status" value="1"/>
</dbReference>
<protein>
    <submittedName>
        <fullName evidence="8">MFS transporter</fullName>
    </submittedName>
</protein>
<name>A0ABT3BC09_9RHOB</name>
<dbReference type="InterPro" id="IPR036259">
    <property type="entry name" value="MFS_trans_sf"/>
</dbReference>
<dbReference type="Pfam" id="PF07690">
    <property type="entry name" value="MFS_1"/>
    <property type="match status" value="1"/>
</dbReference>
<feature type="transmembrane region" description="Helical" evidence="6">
    <location>
        <begin position="249"/>
        <end position="271"/>
    </location>
</feature>
<dbReference type="PANTHER" id="PTHR43124:SF3">
    <property type="entry name" value="CHLORAMPHENICOL EFFLUX PUMP RV0191"/>
    <property type="match status" value="1"/>
</dbReference>
<evidence type="ECO:0000256" key="3">
    <source>
        <dbReference type="ARBA" id="ARBA00022692"/>
    </source>
</evidence>
<feature type="transmembrane region" description="Helical" evidence="6">
    <location>
        <begin position="113"/>
        <end position="131"/>
    </location>
</feature>
<keyword evidence="4 6" id="KW-1133">Transmembrane helix</keyword>
<keyword evidence="3 6" id="KW-0812">Transmembrane</keyword>
<dbReference type="PROSITE" id="PS50850">
    <property type="entry name" value="MFS"/>
    <property type="match status" value="1"/>
</dbReference>
<keyword evidence="2" id="KW-1003">Cell membrane</keyword>
<dbReference type="InterPro" id="IPR011701">
    <property type="entry name" value="MFS"/>
</dbReference>
<reference evidence="8 9" key="1">
    <citation type="submission" date="2022-04" db="EMBL/GenBank/DDBJ databases">
        <title>Roseobacter sp. WL0113 is a bacterium isolated from neritic sediment.</title>
        <authorList>
            <person name="Wang L."/>
            <person name="He W."/>
            <person name="Zhang D.-F."/>
        </authorList>
    </citation>
    <scope>NUCLEOTIDE SEQUENCE [LARGE SCALE GENOMIC DNA]</scope>
    <source>
        <strain evidence="8 9">WL0113</strain>
    </source>
</reference>
<comment type="subcellular location">
    <subcellularLocation>
        <location evidence="1">Cell membrane</location>
        <topology evidence="1">Multi-pass membrane protein</topology>
    </subcellularLocation>
</comment>
<dbReference type="Gene3D" id="1.20.1250.20">
    <property type="entry name" value="MFS general substrate transporter like domains"/>
    <property type="match status" value="1"/>
</dbReference>
<feature type="transmembrane region" description="Helical" evidence="6">
    <location>
        <begin position="164"/>
        <end position="184"/>
    </location>
</feature>
<dbReference type="Proteomes" id="UP001208690">
    <property type="component" value="Unassembled WGS sequence"/>
</dbReference>
<evidence type="ECO:0000313" key="9">
    <source>
        <dbReference type="Proteomes" id="UP001208690"/>
    </source>
</evidence>
<feature type="transmembrane region" description="Helical" evidence="6">
    <location>
        <begin position="12"/>
        <end position="29"/>
    </location>
</feature>
<evidence type="ECO:0000256" key="2">
    <source>
        <dbReference type="ARBA" id="ARBA00022475"/>
    </source>
</evidence>
<organism evidence="8 9">
    <name type="scientific">Roseobacter sinensis</name>
    <dbReference type="NCBI Taxonomy" id="2931391"/>
    <lineage>
        <taxon>Bacteria</taxon>
        <taxon>Pseudomonadati</taxon>
        <taxon>Pseudomonadota</taxon>
        <taxon>Alphaproteobacteria</taxon>
        <taxon>Rhodobacterales</taxon>
        <taxon>Roseobacteraceae</taxon>
        <taxon>Roseobacter</taxon>
    </lineage>
</organism>
<evidence type="ECO:0000313" key="8">
    <source>
        <dbReference type="EMBL" id="MCV3271108.1"/>
    </source>
</evidence>
<feature type="transmembrane region" description="Helical" evidence="6">
    <location>
        <begin position="138"/>
        <end position="158"/>
    </location>
</feature>
<evidence type="ECO:0000256" key="5">
    <source>
        <dbReference type="ARBA" id="ARBA00023136"/>
    </source>
</evidence>
<keyword evidence="9" id="KW-1185">Reference proteome</keyword>
<feature type="transmembrane region" description="Helical" evidence="6">
    <location>
        <begin position="222"/>
        <end position="243"/>
    </location>
</feature>
<dbReference type="InterPro" id="IPR020846">
    <property type="entry name" value="MFS_dom"/>
</dbReference>
<sequence>MQADHSDQTTPWGLVLALWGAGLGAAAQYGKFSAIFDQLPQIYPGAGAALGLIVSIVGLLGIFLGVVAGVMVARIRYRRALLWALWVGAALSLFQALLPPLPWMLLSRALEGLSHLAIVVATPTLIAQICAPKDRGFALTLWGTFFGVAFTILAWLGLPLVTLAGIPALLAAHGLYMAGFALLLSQRLRALRIEAPATTLSVPQVLRNHVEIYRSPYISAPAIGWLFYTFCFVSILTVLPVYIAPESRAFVMGAMPLISIASSMTLGVALLRIISAVHVILIGFAGSVAATCWLWLAPGLPVACLALAATMGLIQGASFAAVPQLNTTAATQARANGAIAQTGNIGNTLGTPIMAITTGSLGYAGLPLLAGAAFALGAIAHLTLARKRQQA</sequence>
<comment type="caution">
    <text evidence="8">The sequence shown here is derived from an EMBL/GenBank/DDBJ whole genome shotgun (WGS) entry which is preliminary data.</text>
</comment>
<keyword evidence="5 6" id="KW-0472">Membrane</keyword>
<evidence type="ECO:0000256" key="1">
    <source>
        <dbReference type="ARBA" id="ARBA00004651"/>
    </source>
</evidence>
<dbReference type="RefSeq" id="WP_263843425.1">
    <property type="nucleotide sequence ID" value="NZ_JALIEB010000003.1"/>
</dbReference>
<accession>A0ABT3BC09</accession>
<feature type="transmembrane region" description="Helical" evidence="6">
    <location>
        <begin position="361"/>
        <end position="384"/>
    </location>
</feature>
<evidence type="ECO:0000256" key="6">
    <source>
        <dbReference type="SAM" id="Phobius"/>
    </source>
</evidence>
<dbReference type="InterPro" id="IPR050189">
    <property type="entry name" value="MFS_Efflux_Transporters"/>
</dbReference>
<dbReference type="CDD" id="cd06174">
    <property type="entry name" value="MFS"/>
    <property type="match status" value="1"/>
</dbReference>
<evidence type="ECO:0000259" key="7">
    <source>
        <dbReference type="PROSITE" id="PS50850"/>
    </source>
</evidence>
<feature type="transmembrane region" description="Helical" evidence="6">
    <location>
        <begin position="80"/>
        <end position="101"/>
    </location>
</feature>
<feature type="domain" description="Major facilitator superfamily (MFS) profile" evidence="7">
    <location>
        <begin position="14"/>
        <end position="389"/>
    </location>
</feature>
<gene>
    <name evidence="8" type="ORF">MUB52_06685</name>
</gene>
<evidence type="ECO:0000256" key="4">
    <source>
        <dbReference type="ARBA" id="ARBA00022989"/>
    </source>
</evidence>
<proteinExistence type="predicted"/>
<dbReference type="EMBL" id="JALIEB010000003">
    <property type="protein sequence ID" value="MCV3271108.1"/>
    <property type="molecule type" value="Genomic_DNA"/>
</dbReference>
<dbReference type="PANTHER" id="PTHR43124">
    <property type="entry name" value="PURINE EFFLUX PUMP PBUE"/>
    <property type="match status" value="1"/>
</dbReference>
<feature type="transmembrane region" description="Helical" evidence="6">
    <location>
        <begin position="49"/>
        <end position="73"/>
    </location>
</feature>